<dbReference type="EMBL" id="MN740532">
    <property type="protein sequence ID" value="QHU31662.1"/>
    <property type="molecule type" value="Genomic_DNA"/>
</dbReference>
<keyword evidence="1" id="KW-0472">Membrane</keyword>
<dbReference type="Pfam" id="PF09945">
    <property type="entry name" value="DUF2177"/>
    <property type="match status" value="1"/>
</dbReference>
<evidence type="ECO:0000256" key="1">
    <source>
        <dbReference type="SAM" id="Phobius"/>
    </source>
</evidence>
<proteinExistence type="predicted"/>
<feature type="transmembrane region" description="Helical" evidence="1">
    <location>
        <begin position="6"/>
        <end position="24"/>
    </location>
</feature>
<sequence>MNAVEAIVGSALAVGLLDAGWLTLRYNYHNDLFYKIQKSEINPRLVPAILIYLLIPAAVFLYAVKDAQNTKDAALKGALIGFILYAFYDLTNFATLTNYTMEMTLTDIAWGTTVCTVGAVVGYKFYTR</sequence>
<name>A0A6C0LQT2_9ZZZZ</name>
<organism evidence="2">
    <name type="scientific">viral metagenome</name>
    <dbReference type="NCBI Taxonomy" id="1070528"/>
    <lineage>
        <taxon>unclassified sequences</taxon>
        <taxon>metagenomes</taxon>
        <taxon>organismal metagenomes</taxon>
    </lineage>
</organism>
<feature type="transmembrane region" description="Helical" evidence="1">
    <location>
        <begin position="76"/>
        <end position="96"/>
    </location>
</feature>
<feature type="transmembrane region" description="Helical" evidence="1">
    <location>
        <begin position="45"/>
        <end position="64"/>
    </location>
</feature>
<evidence type="ECO:0008006" key="3">
    <source>
        <dbReference type="Google" id="ProtNLM"/>
    </source>
</evidence>
<protein>
    <recommendedName>
        <fullName evidence="3">DUF2177 family protein</fullName>
    </recommendedName>
</protein>
<keyword evidence="1" id="KW-1133">Transmembrane helix</keyword>
<dbReference type="AlphaFoldDB" id="A0A6C0LQT2"/>
<evidence type="ECO:0000313" key="2">
    <source>
        <dbReference type="EMBL" id="QHU31662.1"/>
    </source>
</evidence>
<reference evidence="2" key="1">
    <citation type="journal article" date="2020" name="Nature">
        <title>Giant virus diversity and host interactions through global metagenomics.</title>
        <authorList>
            <person name="Schulz F."/>
            <person name="Roux S."/>
            <person name="Paez-Espino D."/>
            <person name="Jungbluth S."/>
            <person name="Walsh D.A."/>
            <person name="Denef V.J."/>
            <person name="McMahon K.D."/>
            <person name="Konstantinidis K.T."/>
            <person name="Eloe-Fadrosh E.A."/>
            <person name="Kyrpides N.C."/>
            <person name="Woyke T."/>
        </authorList>
    </citation>
    <scope>NUCLEOTIDE SEQUENCE</scope>
    <source>
        <strain evidence="2">GVMAG-M-3300027963-41</strain>
    </source>
</reference>
<accession>A0A6C0LQT2</accession>
<dbReference type="InterPro" id="IPR018687">
    <property type="entry name" value="DUF2177_membr"/>
</dbReference>
<feature type="transmembrane region" description="Helical" evidence="1">
    <location>
        <begin position="108"/>
        <end position="126"/>
    </location>
</feature>
<keyword evidence="1" id="KW-0812">Transmembrane</keyword>